<dbReference type="RefSeq" id="WP_084333848.1">
    <property type="nucleotide sequence ID" value="NZ_FNFD01000003.1"/>
</dbReference>
<evidence type="ECO:0000313" key="2">
    <source>
        <dbReference type="EMBL" id="SDJ91507.1"/>
    </source>
</evidence>
<dbReference type="InterPro" id="IPR021431">
    <property type="entry name" value="DUF3080"/>
</dbReference>
<gene>
    <name evidence="2" type="ORF">SAMN05216186_103227</name>
</gene>
<evidence type="ECO:0000256" key="1">
    <source>
        <dbReference type="SAM" id="SignalP"/>
    </source>
</evidence>
<dbReference type="STRING" id="137658.SAMN05216186_103227"/>
<accession>A0A1G8XM19</accession>
<dbReference type="Proteomes" id="UP000198706">
    <property type="component" value="Unassembled WGS sequence"/>
</dbReference>
<protein>
    <recommendedName>
        <fullName evidence="4">DUF3080 domain-containing protein</fullName>
    </recommendedName>
</protein>
<evidence type="ECO:0000313" key="3">
    <source>
        <dbReference type="Proteomes" id="UP000198706"/>
    </source>
</evidence>
<evidence type="ECO:0008006" key="4">
    <source>
        <dbReference type="Google" id="ProtNLM"/>
    </source>
</evidence>
<dbReference type="AlphaFoldDB" id="A0A1G8XM19"/>
<dbReference type="Pfam" id="PF11279">
    <property type="entry name" value="DUF3080"/>
    <property type="match status" value="1"/>
</dbReference>
<dbReference type="PROSITE" id="PS51257">
    <property type="entry name" value="PROKAR_LIPOPROTEIN"/>
    <property type="match status" value="1"/>
</dbReference>
<proteinExistence type="predicted"/>
<keyword evidence="1" id="KW-0732">Signal</keyword>
<feature type="chain" id="PRO_5011489784" description="DUF3080 domain-containing protein" evidence="1">
    <location>
        <begin position="20"/>
        <end position="353"/>
    </location>
</feature>
<dbReference type="EMBL" id="FNFD01000003">
    <property type="protein sequence ID" value="SDJ91507.1"/>
    <property type="molecule type" value="Genomic_DNA"/>
</dbReference>
<name>A0A1G8XM19_9PSED</name>
<keyword evidence="3" id="KW-1185">Reference proteome</keyword>
<feature type="signal peptide" evidence="1">
    <location>
        <begin position="1"/>
        <end position="19"/>
    </location>
</feature>
<sequence length="353" mass="39159">MRALLPILFPLLLIACTPADDSLALQDDYLERLANATEGTAAAPFDRTTLSRYRMPPRRERIREIVELRIGLLDLLIDTHRCPRLQQLIGERNSALGKQLVASRRLAYEGDLLRALDDCLPHLKDERFHATLAALATEKRSQLPDVFWNALNASAEFERYLRFAEQPLPVSIREDSAALEALEQLAALGSHLPQHLPPPATRLDPLFQALQASPQGGQLIASLASLTHTLQAGSTLLEERLSRRPPCPLGKATERGRTLQNIFVKFYAGALQPYLAQVHQRGERWSAALRQLSTAPGIPDATRGYLMQLAGPESSLWSDFERATARHVEAWQNTLRSCGLAPGQSGWPAPQRG</sequence>
<organism evidence="2 3">
    <name type="scientific">Pseudomonas indica</name>
    <dbReference type="NCBI Taxonomy" id="137658"/>
    <lineage>
        <taxon>Bacteria</taxon>
        <taxon>Pseudomonadati</taxon>
        <taxon>Pseudomonadota</taxon>
        <taxon>Gammaproteobacteria</taxon>
        <taxon>Pseudomonadales</taxon>
        <taxon>Pseudomonadaceae</taxon>
        <taxon>Pseudomonas</taxon>
    </lineage>
</organism>
<reference evidence="2 3" key="1">
    <citation type="submission" date="2016-10" db="EMBL/GenBank/DDBJ databases">
        <authorList>
            <person name="de Groot N.N."/>
        </authorList>
    </citation>
    <scope>NUCLEOTIDE SEQUENCE [LARGE SCALE GENOMIC DNA]</scope>
    <source>
        <strain evidence="2 3">JCM 21544</strain>
    </source>
</reference>